<dbReference type="Proteomes" id="UP000198893">
    <property type="component" value="Unassembled WGS sequence"/>
</dbReference>
<dbReference type="STRING" id="569882.SAMN04490248_13618"/>
<dbReference type="OrthoDB" id="555504at2"/>
<dbReference type="Pfam" id="PF11964">
    <property type="entry name" value="SpoIIAA-like"/>
    <property type="match status" value="1"/>
</dbReference>
<dbReference type="RefSeq" id="WP_093120498.1">
    <property type="nucleotide sequence ID" value="NZ_FODS01000036.1"/>
</dbReference>
<dbReference type="Gene3D" id="3.40.50.10600">
    <property type="entry name" value="SpoIIaa-like domains"/>
    <property type="match status" value="1"/>
</dbReference>
<reference evidence="1 2" key="1">
    <citation type="submission" date="2016-10" db="EMBL/GenBank/DDBJ databases">
        <authorList>
            <person name="de Groot N.N."/>
        </authorList>
    </citation>
    <scope>NUCLEOTIDE SEQUENCE [LARGE SCALE GENOMIC DNA]</scope>
    <source>
        <strain evidence="1 2">DSM 27842</strain>
    </source>
</reference>
<dbReference type="InterPro" id="IPR021866">
    <property type="entry name" value="SpoIIAA-like"/>
</dbReference>
<sequence>MIEIEHSRQDDCIVIRVTGTVTRRDVNLAVPEIEQALELANEPLKLMIRLENFEGWEIGGLWEDMTFSMQRRDAFGRIAVIGESTLERWGTLLAVPFTGSELRFFPQESEDAAWKWLGMAS</sequence>
<dbReference type="InterPro" id="IPR036513">
    <property type="entry name" value="STAS_dom_sf"/>
</dbReference>
<name>A0A1H8VX02_9RHOB</name>
<organism evidence="1 2">
    <name type="scientific">Salinihabitans flavidus</name>
    <dbReference type="NCBI Taxonomy" id="569882"/>
    <lineage>
        <taxon>Bacteria</taxon>
        <taxon>Pseudomonadati</taxon>
        <taxon>Pseudomonadota</taxon>
        <taxon>Alphaproteobacteria</taxon>
        <taxon>Rhodobacterales</taxon>
        <taxon>Roseobacteraceae</taxon>
        <taxon>Salinihabitans</taxon>
    </lineage>
</organism>
<gene>
    <name evidence="1" type="ORF">SAMN04490248_13618</name>
</gene>
<dbReference type="SUPFAM" id="SSF52091">
    <property type="entry name" value="SpoIIaa-like"/>
    <property type="match status" value="1"/>
</dbReference>
<dbReference type="AlphaFoldDB" id="A0A1H8VX02"/>
<keyword evidence="2" id="KW-1185">Reference proteome</keyword>
<proteinExistence type="predicted"/>
<dbReference type="InterPro" id="IPR038396">
    <property type="entry name" value="SpoIIAA-like_sf"/>
</dbReference>
<dbReference type="EMBL" id="FODS01000036">
    <property type="protein sequence ID" value="SEP19921.1"/>
    <property type="molecule type" value="Genomic_DNA"/>
</dbReference>
<evidence type="ECO:0000313" key="2">
    <source>
        <dbReference type="Proteomes" id="UP000198893"/>
    </source>
</evidence>
<accession>A0A1H8VX02</accession>
<evidence type="ECO:0000313" key="1">
    <source>
        <dbReference type="EMBL" id="SEP19921.1"/>
    </source>
</evidence>
<protein>
    <submittedName>
        <fullName evidence="1">SpoIIAA-like</fullName>
    </submittedName>
</protein>